<accession>A0A6C0K2A0</accession>
<proteinExistence type="predicted"/>
<sequence>MPKQPLRQKASMRGNITNVVIDNANMRPIIISISIVMVEHVKYLLHINAIGINIMGITNINNHVRRYIGFLLK</sequence>
<protein>
    <submittedName>
        <fullName evidence="1">Uncharacterized protein</fullName>
    </submittedName>
</protein>
<name>A0A6C0K2A0_9ZZZZ</name>
<organism evidence="1">
    <name type="scientific">viral metagenome</name>
    <dbReference type="NCBI Taxonomy" id="1070528"/>
    <lineage>
        <taxon>unclassified sequences</taxon>
        <taxon>metagenomes</taxon>
        <taxon>organismal metagenomes</taxon>
    </lineage>
</organism>
<dbReference type="EMBL" id="MN740798">
    <property type="protein sequence ID" value="QHU12175.1"/>
    <property type="molecule type" value="Genomic_DNA"/>
</dbReference>
<evidence type="ECO:0000313" key="1">
    <source>
        <dbReference type="EMBL" id="QHU12175.1"/>
    </source>
</evidence>
<reference evidence="1" key="1">
    <citation type="journal article" date="2020" name="Nature">
        <title>Giant virus diversity and host interactions through global metagenomics.</title>
        <authorList>
            <person name="Schulz F."/>
            <person name="Roux S."/>
            <person name="Paez-Espino D."/>
            <person name="Jungbluth S."/>
            <person name="Walsh D.A."/>
            <person name="Denef V.J."/>
            <person name="McMahon K.D."/>
            <person name="Konstantinidis K.T."/>
            <person name="Eloe-Fadrosh E.A."/>
            <person name="Kyrpides N.C."/>
            <person name="Woyke T."/>
        </authorList>
    </citation>
    <scope>NUCLEOTIDE SEQUENCE</scope>
    <source>
        <strain evidence="1">GVMAG-S-1101171-110</strain>
    </source>
</reference>
<dbReference type="AlphaFoldDB" id="A0A6C0K2A0"/>